<dbReference type="OrthoDB" id="696704at2759"/>
<organism evidence="1 2">
    <name type="scientific">Panicum miliaceum</name>
    <name type="common">Proso millet</name>
    <name type="synonym">Broomcorn millet</name>
    <dbReference type="NCBI Taxonomy" id="4540"/>
    <lineage>
        <taxon>Eukaryota</taxon>
        <taxon>Viridiplantae</taxon>
        <taxon>Streptophyta</taxon>
        <taxon>Embryophyta</taxon>
        <taxon>Tracheophyta</taxon>
        <taxon>Spermatophyta</taxon>
        <taxon>Magnoliopsida</taxon>
        <taxon>Liliopsida</taxon>
        <taxon>Poales</taxon>
        <taxon>Poaceae</taxon>
        <taxon>PACMAD clade</taxon>
        <taxon>Panicoideae</taxon>
        <taxon>Panicodae</taxon>
        <taxon>Paniceae</taxon>
        <taxon>Panicinae</taxon>
        <taxon>Panicum</taxon>
        <taxon>Panicum sect. Panicum</taxon>
    </lineage>
</organism>
<evidence type="ECO:0000313" key="1">
    <source>
        <dbReference type="EMBL" id="RLN13686.1"/>
    </source>
</evidence>
<dbReference type="GO" id="GO:0016740">
    <property type="term" value="F:transferase activity"/>
    <property type="evidence" value="ECO:0007669"/>
    <property type="project" value="UniProtKB-KW"/>
</dbReference>
<proteinExistence type="predicted"/>
<keyword evidence="2" id="KW-1185">Reference proteome</keyword>
<name>A0A3L6S345_PANMI</name>
<protein>
    <submittedName>
        <fullName evidence="1">Taxadien-5-alpha-ol O-acetyltransferase-like</fullName>
    </submittedName>
</protein>
<accession>A0A3L6S345</accession>
<gene>
    <name evidence="1" type="ORF">C2845_PM09G18210</name>
</gene>
<dbReference type="AlphaFoldDB" id="A0A3L6S345"/>
<comment type="caution">
    <text evidence="1">The sequence shown here is derived from an EMBL/GenBank/DDBJ whole genome shotgun (WGS) entry which is preliminary data.</text>
</comment>
<sequence>MWTLWKTRNDLLFNDKVIPTPEAVIYKMVSFLSHWKKLLTEKNVHRMEVMIGEIQQACGLDA</sequence>
<dbReference type="Proteomes" id="UP000275267">
    <property type="component" value="Unassembled WGS sequence"/>
</dbReference>
<dbReference type="EMBL" id="PQIB02000006">
    <property type="protein sequence ID" value="RLN13686.1"/>
    <property type="molecule type" value="Genomic_DNA"/>
</dbReference>
<evidence type="ECO:0000313" key="2">
    <source>
        <dbReference type="Proteomes" id="UP000275267"/>
    </source>
</evidence>
<reference evidence="2" key="1">
    <citation type="journal article" date="2019" name="Nat. Commun.">
        <title>The genome of broomcorn millet.</title>
        <authorList>
            <person name="Zou C."/>
            <person name="Miki D."/>
            <person name="Li D."/>
            <person name="Tang Q."/>
            <person name="Xiao L."/>
            <person name="Rajput S."/>
            <person name="Deng P."/>
            <person name="Jia W."/>
            <person name="Huang R."/>
            <person name="Zhang M."/>
            <person name="Sun Y."/>
            <person name="Hu J."/>
            <person name="Fu X."/>
            <person name="Schnable P.S."/>
            <person name="Li F."/>
            <person name="Zhang H."/>
            <person name="Feng B."/>
            <person name="Zhu X."/>
            <person name="Liu R."/>
            <person name="Schnable J.C."/>
            <person name="Zhu J.-K."/>
            <person name="Zhang H."/>
        </authorList>
    </citation>
    <scope>NUCLEOTIDE SEQUENCE [LARGE SCALE GENOMIC DNA]</scope>
</reference>